<keyword evidence="17" id="KW-0325">Glycoprotein</keyword>
<evidence type="ECO:0000256" key="8">
    <source>
        <dbReference type="ARBA" id="ARBA00022692"/>
    </source>
</evidence>
<feature type="domain" description="Protein kinase" evidence="21">
    <location>
        <begin position="1280"/>
        <end position="1664"/>
    </location>
</feature>
<keyword evidence="9" id="KW-0732">Signal</keyword>
<dbReference type="PANTHER" id="PTHR27008">
    <property type="entry name" value="OS04G0122200 PROTEIN"/>
    <property type="match status" value="1"/>
</dbReference>
<comment type="subcellular location">
    <subcellularLocation>
        <location evidence="1">Cell membrane</location>
        <topology evidence="1">Single-pass membrane protein</topology>
    </subcellularLocation>
</comment>
<comment type="catalytic activity">
    <reaction evidence="19">
        <text>L-seryl-[protein] + ATP = O-phospho-L-seryl-[protein] + ADP + H(+)</text>
        <dbReference type="Rhea" id="RHEA:17989"/>
        <dbReference type="Rhea" id="RHEA-COMP:9863"/>
        <dbReference type="Rhea" id="RHEA-COMP:11604"/>
        <dbReference type="ChEBI" id="CHEBI:15378"/>
        <dbReference type="ChEBI" id="CHEBI:29999"/>
        <dbReference type="ChEBI" id="CHEBI:30616"/>
        <dbReference type="ChEBI" id="CHEBI:83421"/>
        <dbReference type="ChEBI" id="CHEBI:456216"/>
        <dbReference type="EC" id="2.7.11.1"/>
    </reaction>
</comment>
<dbReference type="GO" id="GO:0006952">
    <property type="term" value="P:defense response"/>
    <property type="evidence" value="ECO:0007669"/>
    <property type="project" value="UniProtKB-ARBA"/>
</dbReference>
<keyword evidence="12" id="KW-0418">Kinase</keyword>
<evidence type="ECO:0000313" key="23">
    <source>
        <dbReference type="Proteomes" id="UP001237642"/>
    </source>
</evidence>
<dbReference type="InterPro" id="IPR000719">
    <property type="entry name" value="Prot_kinase_dom"/>
</dbReference>
<dbReference type="InterPro" id="IPR001245">
    <property type="entry name" value="Ser-Thr/Tyr_kinase_cat_dom"/>
</dbReference>
<organism evidence="22 23">
    <name type="scientific">Heracleum sosnowskyi</name>
    <dbReference type="NCBI Taxonomy" id="360622"/>
    <lineage>
        <taxon>Eukaryota</taxon>
        <taxon>Viridiplantae</taxon>
        <taxon>Streptophyta</taxon>
        <taxon>Embryophyta</taxon>
        <taxon>Tracheophyta</taxon>
        <taxon>Spermatophyta</taxon>
        <taxon>Magnoliopsida</taxon>
        <taxon>eudicotyledons</taxon>
        <taxon>Gunneridae</taxon>
        <taxon>Pentapetalae</taxon>
        <taxon>asterids</taxon>
        <taxon>campanulids</taxon>
        <taxon>Apiales</taxon>
        <taxon>Apiaceae</taxon>
        <taxon>Apioideae</taxon>
        <taxon>apioid superclade</taxon>
        <taxon>Tordylieae</taxon>
        <taxon>Tordyliinae</taxon>
        <taxon>Heracleum</taxon>
    </lineage>
</organism>
<dbReference type="Pfam" id="PF00560">
    <property type="entry name" value="LRR_1"/>
    <property type="match status" value="10"/>
</dbReference>
<feature type="transmembrane region" description="Helical" evidence="20">
    <location>
        <begin position="1387"/>
        <end position="1409"/>
    </location>
</feature>
<comment type="catalytic activity">
    <reaction evidence="18">
        <text>L-threonyl-[protein] + ATP = O-phospho-L-threonyl-[protein] + ADP + H(+)</text>
        <dbReference type="Rhea" id="RHEA:46608"/>
        <dbReference type="Rhea" id="RHEA-COMP:11060"/>
        <dbReference type="Rhea" id="RHEA-COMP:11605"/>
        <dbReference type="ChEBI" id="CHEBI:15378"/>
        <dbReference type="ChEBI" id="CHEBI:30013"/>
        <dbReference type="ChEBI" id="CHEBI:30616"/>
        <dbReference type="ChEBI" id="CHEBI:61977"/>
        <dbReference type="ChEBI" id="CHEBI:456216"/>
        <dbReference type="EC" id="2.7.11.1"/>
    </reaction>
</comment>
<keyword evidence="14 20" id="KW-1133">Transmembrane helix</keyword>
<dbReference type="InterPro" id="IPR003591">
    <property type="entry name" value="Leu-rich_rpt_typical-subtyp"/>
</dbReference>
<dbReference type="PROSITE" id="PS50011">
    <property type="entry name" value="PROTEIN_KINASE_DOM"/>
    <property type="match status" value="2"/>
</dbReference>
<keyword evidence="10" id="KW-0677">Repeat</keyword>
<keyword evidence="8 20" id="KW-0812">Transmembrane</keyword>
<evidence type="ECO:0000256" key="4">
    <source>
        <dbReference type="ARBA" id="ARBA00022527"/>
    </source>
</evidence>
<dbReference type="FunFam" id="1.10.510.10:FF:000358">
    <property type="entry name" value="Putative leucine-rich repeat receptor-like serine/threonine-protein kinase"/>
    <property type="match status" value="3"/>
</dbReference>
<reference evidence="22" key="1">
    <citation type="submission" date="2023-02" db="EMBL/GenBank/DDBJ databases">
        <title>Genome of toxic invasive species Heracleum sosnowskyi carries increased number of genes despite the absence of recent whole-genome duplications.</title>
        <authorList>
            <person name="Schelkunov M."/>
            <person name="Shtratnikova V."/>
            <person name="Makarenko M."/>
            <person name="Klepikova A."/>
            <person name="Omelchenko D."/>
            <person name="Novikova G."/>
            <person name="Obukhova E."/>
            <person name="Bogdanov V."/>
            <person name="Penin A."/>
            <person name="Logacheva M."/>
        </authorList>
    </citation>
    <scope>NUCLEOTIDE SEQUENCE</scope>
    <source>
        <strain evidence="22">Hsosn_3</strain>
        <tissue evidence="22">Leaf</tissue>
    </source>
</reference>
<evidence type="ECO:0000256" key="3">
    <source>
        <dbReference type="ARBA" id="ARBA00022475"/>
    </source>
</evidence>
<keyword evidence="4" id="KW-0723">Serine/threonine-protein kinase</keyword>
<dbReference type="Proteomes" id="UP001237642">
    <property type="component" value="Unassembled WGS sequence"/>
</dbReference>
<dbReference type="SUPFAM" id="SSF52058">
    <property type="entry name" value="L domain-like"/>
    <property type="match status" value="2"/>
</dbReference>
<dbReference type="Pfam" id="PF00069">
    <property type="entry name" value="Pkinase"/>
    <property type="match status" value="1"/>
</dbReference>
<evidence type="ECO:0000256" key="2">
    <source>
        <dbReference type="ARBA" id="ARBA00012513"/>
    </source>
</evidence>
<dbReference type="GO" id="GO:0004674">
    <property type="term" value="F:protein serine/threonine kinase activity"/>
    <property type="evidence" value="ECO:0007669"/>
    <property type="project" value="UniProtKB-KW"/>
</dbReference>
<evidence type="ECO:0000256" key="7">
    <source>
        <dbReference type="ARBA" id="ARBA00022679"/>
    </source>
</evidence>
<dbReference type="Gene3D" id="3.30.200.20">
    <property type="entry name" value="Phosphorylase Kinase, domain 1"/>
    <property type="match status" value="2"/>
</dbReference>
<keyword evidence="7" id="KW-0808">Transferase</keyword>
<comment type="caution">
    <text evidence="22">The sequence shown here is derived from an EMBL/GenBank/DDBJ whole genome shotgun (WGS) entry which is preliminary data.</text>
</comment>
<evidence type="ECO:0000256" key="10">
    <source>
        <dbReference type="ARBA" id="ARBA00022737"/>
    </source>
</evidence>
<feature type="transmembrane region" description="Helical" evidence="20">
    <location>
        <begin position="478"/>
        <end position="502"/>
    </location>
</feature>
<keyword evidence="5" id="KW-0597">Phosphoprotein</keyword>
<keyword evidence="3" id="KW-1003">Cell membrane</keyword>
<dbReference type="GO" id="GO:0005524">
    <property type="term" value="F:ATP binding"/>
    <property type="evidence" value="ECO:0007669"/>
    <property type="project" value="UniProtKB-KW"/>
</dbReference>
<keyword evidence="13" id="KW-0067">ATP-binding</keyword>
<dbReference type="InterPro" id="IPR011009">
    <property type="entry name" value="Kinase-like_dom_sf"/>
</dbReference>
<evidence type="ECO:0000256" key="19">
    <source>
        <dbReference type="ARBA" id="ARBA00048679"/>
    </source>
</evidence>
<evidence type="ECO:0000256" key="12">
    <source>
        <dbReference type="ARBA" id="ARBA00022777"/>
    </source>
</evidence>
<evidence type="ECO:0000256" key="6">
    <source>
        <dbReference type="ARBA" id="ARBA00022614"/>
    </source>
</evidence>
<evidence type="ECO:0000313" key="22">
    <source>
        <dbReference type="EMBL" id="KAK1377938.1"/>
    </source>
</evidence>
<dbReference type="FunFam" id="3.80.10.10:FF:000288">
    <property type="entry name" value="LRR receptor-like serine/threonine-protein kinase EFR"/>
    <property type="match status" value="2"/>
</dbReference>
<dbReference type="SUPFAM" id="SSF56112">
    <property type="entry name" value="Protein kinase-like (PK-like)"/>
    <property type="match status" value="4"/>
</dbReference>
<dbReference type="EMBL" id="JAUIZM010000006">
    <property type="protein sequence ID" value="KAK1377938.1"/>
    <property type="molecule type" value="Genomic_DNA"/>
</dbReference>
<dbReference type="SUPFAM" id="SSF52047">
    <property type="entry name" value="RNI-like"/>
    <property type="match status" value="1"/>
</dbReference>
<feature type="domain" description="Protein kinase" evidence="21">
    <location>
        <begin position="536"/>
        <end position="841"/>
    </location>
</feature>
<dbReference type="GO" id="GO:0005886">
    <property type="term" value="C:plasma membrane"/>
    <property type="evidence" value="ECO:0007669"/>
    <property type="project" value="UniProtKB-SubCell"/>
</dbReference>
<gene>
    <name evidence="22" type="ORF">POM88_024682</name>
</gene>
<evidence type="ECO:0000256" key="17">
    <source>
        <dbReference type="ARBA" id="ARBA00023180"/>
    </source>
</evidence>
<keyword evidence="16" id="KW-0675">Receptor</keyword>
<evidence type="ECO:0000256" key="15">
    <source>
        <dbReference type="ARBA" id="ARBA00023136"/>
    </source>
</evidence>
<evidence type="ECO:0000256" key="14">
    <source>
        <dbReference type="ARBA" id="ARBA00022989"/>
    </source>
</evidence>
<dbReference type="InterPro" id="IPR032675">
    <property type="entry name" value="LRR_dom_sf"/>
</dbReference>
<dbReference type="Pfam" id="PF13855">
    <property type="entry name" value="LRR_8"/>
    <property type="match status" value="1"/>
</dbReference>
<keyword evidence="6" id="KW-0433">Leucine-rich repeat</keyword>
<dbReference type="Pfam" id="PF07714">
    <property type="entry name" value="PK_Tyr_Ser-Thr"/>
    <property type="match status" value="2"/>
</dbReference>
<sequence>MSYLNEIILYNNSLQGGIPQEVDRLFRLEVLRLGQNALEGKIPKTLGRVNRLVILELFSNKLYGKIPTSAFNLSSLKVFNLANNQLQGSIPSDIGSTLPNLEKIQLSYNNFTGNVPISLSNASKLQAIGMQYNNFSGPVSVDFGRLLYLQKLSLANNNLEFGKRGQLSFLDSLVNCSRLNILDLGANNFRGSLPLSIANLSNELTMISLADNQISGSIPSEICKFTNLIFLSLAGNKFTGIIPSEIVKLSKLQRVVLSNNRLAGNIPASIGNLSMLDEIYLENNELSGTIPLSFGRCPMLVLLDLSQNNLTGTIPDKLFDFSPFSVKLNLSRNHLVGSLPPHIGALETIVELDVSENELSGLIPDTLGGCITLGSLYMQGNFIQGNIPHSIKGLKGMQYIDLSRNHLSGNLPAFFETLPLKYSNLSWNKFEGEVPTKGVFTNASTFSVVGNKGLCGGIPELQLPKCDSDRSHKHKMSWIQVLILIGSILILLAISYISHILLRRREKEREPVSHSQSNTTVMKVSYELLRQATKGFSRTNLVSEGGFGSLYKGELVLNNIGIPGRKKTAVAIKVFNTSHETAVNCFINEFQALKNIGHSNIVRIKYTCSSTVEKNHEFKAIVYDFMEHGSLERWLRSTSQTSPDKLNMPRILNLCTRINIANDVASALNYLHTQLDNPLIHCNLNACNIWLDTNMTAHLSNFGLAKFLTEIDSNSRAQILTGAAGTPGYIPPEYDMGRIMSTKVDVYSYGILLLEMLTGKKTTDPMFHEGFKLQNFVSNTLANGGVKEIIDPAILHELSRDDAAQVEDCLSMLFNIGVKCASELPQFRPEISDVLSMLETFRIILQISTGSSETNANKSSPPAAVLTAQRNMKSLLTKKMAPTSSTISMLPSVTVSYMDLHKATNGLCITHLVGAGGYGSVYKGIFHQEYGRLLLQNSGIEDESKTTVAIKQLNWNTRNCRVYSSRVWSRMQDDNQGRHIQLWDSITGDADNNQLRGSLPSEIGSTLPNLQKFQLSYNNFTGSIPVSLSNASKLQAIDFQSNNLSGPISVDFGRLLYLQILRLSNNNLGYGEQGHLIFLDTLTNCSSLRILELGTNNFQGSLPRSIANLSSELTIISLADNQISGSIPSEISKYINLIFLSLERNKFTGIIPPEIVRLGKLQRVLLSNNRLSGNIPASIGNLSLLDEIHFEDNELHGTIPPSFGNCPMLVLLDLSQNHLSGTLPNKFFDISPFSVKLNLSRNHLVGSLPADIGALKTLVALDVSENEFSGLIPDTLDGCITLGSLYMQGNFIQGDISQSMKKLRGMQYVDLSRNNLSGEIPIFFETLSLIYLNLSWNNLEGEVHTKGLFANASAFSVAGNKRLCGGILELQLARCSSDRSHNHKMSWVRVVIFIGSIIVILTIGFLLYLSRIKKPHPESDISISPIRLSYSQLREATNGFLWTNIISRGDSGLVYKGKLGKQYHKADIAIKILNLGIKMNIAIDVASALDYLHNQLTNPLVYCNLKPSNILLDTDMRAHVSNFGLAKFEFSGTSFSSIDGLLEMTGYVPPEYGLGGMVSLSTKGDVYSYGIFLLEMLTGKKTTDPMFHEGFTLQNFVSSALCDGVKEIIDPVNLHELTRHDTAKTDDCLSMLFNIGLECALECPQFRPDISDTLSVLEKVRIIFKGNTGRTRAYARKRGHAAVLKTQNNVKSLLMSEKMTPISASIMMLPSVTVSYMDLHKATNGLSLTNLVGAGGFGSVYKGTFHQASVRLLLRNSGIEDGIGTAVAIKVFNLQRRDFGLATSLPVSLNPNQSNSSTGLRGTTGYIAPEYGLGCKMTTKGDTYSFGILLLEMLTGIRPTHRMFRGGLNLHNFVSLALPNDVINITDPLMKVMTSVNEGDAKRVEEYLTRMFNIGLACSKPLQKDRPDMRAVLCELESIRNNL</sequence>
<dbReference type="PANTHER" id="PTHR27008:SF596">
    <property type="entry name" value="OS02G0215500 PROTEIN"/>
    <property type="match status" value="1"/>
</dbReference>
<evidence type="ECO:0000256" key="20">
    <source>
        <dbReference type="SAM" id="Phobius"/>
    </source>
</evidence>
<dbReference type="Gene3D" id="3.80.10.10">
    <property type="entry name" value="Ribonuclease Inhibitor"/>
    <property type="match status" value="4"/>
</dbReference>
<dbReference type="SMART" id="SM00369">
    <property type="entry name" value="LRR_TYP"/>
    <property type="match status" value="10"/>
</dbReference>
<keyword evidence="11" id="KW-0547">Nucleotide-binding</keyword>
<dbReference type="InterPro" id="IPR001611">
    <property type="entry name" value="Leu-rich_rpt"/>
</dbReference>
<keyword evidence="15 20" id="KW-0472">Membrane</keyword>
<evidence type="ECO:0000256" key="9">
    <source>
        <dbReference type="ARBA" id="ARBA00022729"/>
    </source>
</evidence>
<evidence type="ECO:0000256" key="11">
    <source>
        <dbReference type="ARBA" id="ARBA00022741"/>
    </source>
</evidence>
<accession>A0AAD8I4X5</accession>
<dbReference type="Gene3D" id="1.10.510.10">
    <property type="entry name" value="Transferase(Phosphotransferase) domain 1"/>
    <property type="match status" value="3"/>
</dbReference>
<evidence type="ECO:0000256" key="16">
    <source>
        <dbReference type="ARBA" id="ARBA00023170"/>
    </source>
</evidence>
<protein>
    <recommendedName>
        <fullName evidence="2">non-specific serine/threonine protein kinase</fullName>
        <ecNumber evidence="2">2.7.11.1</ecNumber>
    </recommendedName>
</protein>
<dbReference type="EC" id="2.7.11.1" evidence="2"/>
<evidence type="ECO:0000256" key="5">
    <source>
        <dbReference type="ARBA" id="ARBA00022553"/>
    </source>
</evidence>
<proteinExistence type="predicted"/>
<reference evidence="22" key="2">
    <citation type="submission" date="2023-05" db="EMBL/GenBank/DDBJ databases">
        <authorList>
            <person name="Schelkunov M.I."/>
        </authorList>
    </citation>
    <scope>NUCLEOTIDE SEQUENCE</scope>
    <source>
        <strain evidence="22">Hsosn_3</strain>
        <tissue evidence="22">Leaf</tissue>
    </source>
</reference>
<evidence type="ECO:0000256" key="1">
    <source>
        <dbReference type="ARBA" id="ARBA00004162"/>
    </source>
</evidence>
<dbReference type="FunFam" id="3.80.10.10:FF:000041">
    <property type="entry name" value="LRR receptor-like serine/threonine-protein kinase ERECTA"/>
    <property type="match status" value="1"/>
</dbReference>
<dbReference type="GO" id="GO:0051707">
    <property type="term" value="P:response to other organism"/>
    <property type="evidence" value="ECO:0007669"/>
    <property type="project" value="UniProtKB-ARBA"/>
</dbReference>
<name>A0AAD8I4X5_9APIA</name>
<evidence type="ECO:0000259" key="21">
    <source>
        <dbReference type="PROSITE" id="PS50011"/>
    </source>
</evidence>
<evidence type="ECO:0000256" key="18">
    <source>
        <dbReference type="ARBA" id="ARBA00047899"/>
    </source>
</evidence>
<evidence type="ECO:0000256" key="13">
    <source>
        <dbReference type="ARBA" id="ARBA00022840"/>
    </source>
</evidence>
<keyword evidence="23" id="KW-1185">Reference proteome</keyword>
<dbReference type="InterPro" id="IPR051809">
    <property type="entry name" value="Plant_receptor-like_S/T_kinase"/>
</dbReference>